<proteinExistence type="predicted"/>
<dbReference type="AlphaFoldDB" id="A0A433DBA0"/>
<evidence type="ECO:0000256" key="1">
    <source>
        <dbReference type="SAM" id="MobiDB-lite"/>
    </source>
</evidence>
<gene>
    <name evidence="2" type="ORF">BC936DRAFT_144950</name>
</gene>
<protein>
    <submittedName>
        <fullName evidence="2">Uncharacterized protein</fullName>
    </submittedName>
</protein>
<reference evidence="2 3" key="1">
    <citation type="journal article" date="2018" name="New Phytol.">
        <title>Phylogenomics of Endogonaceae and evolution of mycorrhizas within Mucoromycota.</title>
        <authorList>
            <person name="Chang Y."/>
            <person name="Desiro A."/>
            <person name="Na H."/>
            <person name="Sandor L."/>
            <person name="Lipzen A."/>
            <person name="Clum A."/>
            <person name="Barry K."/>
            <person name="Grigoriev I.V."/>
            <person name="Martin F.M."/>
            <person name="Stajich J.E."/>
            <person name="Smith M.E."/>
            <person name="Bonito G."/>
            <person name="Spatafora J.W."/>
        </authorList>
    </citation>
    <scope>NUCLEOTIDE SEQUENCE [LARGE SCALE GENOMIC DNA]</scope>
    <source>
        <strain evidence="2 3">GMNB39</strain>
    </source>
</reference>
<accession>A0A433DBA0</accession>
<organism evidence="2 3">
    <name type="scientific">Jimgerdemannia flammicorona</name>
    <dbReference type="NCBI Taxonomy" id="994334"/>
    <lineage>
        <taxon>Eukaryota</taxon>
        <taxon>Fungi</taxon>
        <taxon>Fungi incertae sedis</taxon>
        <taxon>Mucoromycota</taxon>
        <taxon>Mucoromycotina</taxon>
        <taxon>Endogonomycetes</taxon>
        <taxon>Endogonales</taxon>
        <taxon>Endogonaceae</taxon>
        <taxon>Jimgerdemannia</taxon>
    </lineage>
</organism>
<evidence type="ECO:0000313" key="2">
    <source>
        <dbReference type="EMBL" id="RUP48113.1"/>
    </source>
</evidence>
<keyword evidence="3" id="KW-1185">Reference proteome</keyword>
<comment type="caution">
    <text evidence="2">The sequence shown here is derived from an EMBL/GenBank/DDBJ whole genome shotgun (WGS) entry which is preliminary data.</text>
</comment>
<evidence type="ECO:0000313" key="3">
    <source>
        <dbReference type="Proteomes" id="UP000268093"/>
    </source>
</evidence>
<feature type="region of interest" description="Disordered" evidence="1">
    <location>
        <begin position="51"/>
        <end position="85"/>
    </location>
</feature>
<name>A0A433DBA0_9FUNG</name>
<dbReference type="Proteomes" id="UP000268093">
    <property type="component" value="Unassembled WGS sequence"/>
</dbReference>
<sequence>MDLKQVFVTEYWRRVLEIEPASIPAVLVDIYRILDAILNFTHPLTAIVGTTQHRGSGQAPRIGPRTTPNDMPPGSKISKPAMQRDTWNRRGRIKLWRDARIEVLETEKATIVPQFTPPDVAANG</sequence>
<dbReference type="EMBL" id="RBNI01003704">
    <property type="protein sequence ID" value="RUP48113.1"/>
    <property type="molecule type" value="Genomic_DNA"/>
</dbReference>